<dbReference type="Proteomes" id="UP000216035">
    <property type="component" value="Unassembled WGS sequence"/>
</dbReference>
<gene>
    <name evidence="2" type="ORF">CHX27_07680</name>
</gene>
<dbReference type="InterPro" id="IPR012939">
    <property type="entry name" value="Glyco_hydro_92"/>
</dbReference>
<sequence>MGVPQLKEAKLLLNSGTEFLIKAKGFTKNTIYRNDCYLNGTKRTDNQISYQQIQQGGTLEFEMQKQ</sequence>
<accession>A0A255ZTU6</accession>
<dbReference type="RefSeq" id="WP_094486180.1">
    <property type="nucleotide sequence ID" value="NZ_NOXX01000192.1"/>
</dbReference>
<organism evidence="2 3">
    <name type="scientific">Flavobacterium aurantiibacter</name>
    <dbReference type="NCBI Taxonomy" id="2023067"/>
    <lineage>
        <taxon>Bacteria</taxon>
        <taxon>Pseudomonadati</taxon>
        <taxon>Bacteroidota</taxon>
        <taxon>Flavobacteriia</taxon>
        <taxon>Flavobacteriales</taxon>
        <taxon>Flavobacteriaceae</taxon>
        <taxon>Flavobacterium</taxon>
    </lineage>
</organism>
<protein>
    <recommendedName>
        <fullName evidence="1">Glycosyl hydrolase family 92 domain-containing protein</fullName>
    </recommendedName>
</protein>
<evidence type="ECO:0000313" key="2">
    <source>
        <dbReference type="EMBL" id="OYQ44344.1"/>
    </source>
</evidence>
<proteinExistence type="predicted"/>
<evidence type="ECO:0000313" key="3">
    <source>
        <dbReference type="Proteomes" id="UP000216035"/>
    </source>
</evidence>
<dbReference type="AlphaFoldDB" id="A0A255ZTU6"/>
<feature type="domain" description="Glycosyl hydrolase family 92" evidence="1">
    <location>
        <begin position="2"/>
        <end position="64"/>
    </location>
</feature>
<reference evidence="2 3" key="1">
    <citation type="submission" date="2017-07" db="EMBL/GenBank/DDBJ databases">
        <title>Flavobacterium cyanobacteriorum sp. nov., isolated from cyanobacterial aggregates in a eutrophic lake.</title>
        <authorList>
            <person name="Cai H."/>
        </authorList>
    </citation>
    <scope>NUCLEOTIDE SEQUENCE [LARGE SCALE GENOMIC DNA]</scope>
    <source>
        <strain evidence="2 3">TH167</strain>
    </source>
</reference>
<evidence type="ECO:0000259" key="1">
    <source>
        <dbReference type="Pfam" id="PF07971"/>
    </source>
</evidence>
<dbReference type="Pfam" id="PF07971">
    <property type="entry name" value="Glyco_hydro_92"/>
    <property type="match status" value="1"/>
</dbReference>
<dbReference type="OrthoDB" id="9758101at2"/>
<dbReference type="EMBL" id="NOXX01000192">
    <property type="protein sequence ID" value="OYQ44344.1"/>
    <property type="molecule type" value="Genomic_DNA"/>
</dbReference>
<keyword evidence="3" id="KW-1185">Reference proteome</keyword>
<name>A0A255ZTU6_9FLAO</name>
<dbReference type="Gene3D" id="3.30.2080.10">
    <property type="entry name" value="GH92 mannosidase domain"/>
    <property type="match status" value="1"/>
</dbReference>
<comment type="caution">
    <text evidence="2">The sequence shown here is derived from an EMBL/GenBank/DDBJ whole genome shotgun (WGS) entry which is preliminary data.</text>
</comment>